<feature type="region of interest" description="Disordered" evidence="1">
    <location>
        <begin position="143"/>
        <end position="238"/>
    </location>
</feature>
<evidence type="ECO:0000256" key="2">
    <source>
        <dbReference type="SAM" id="SignalP"/>
    </source>
</evidence>
<dbReference type="PROSITE" id="PS51318">
    <property type="entry name" value="TAT"/>
    <property type="match status" value="1"/>
</dbReference>
<feature type="signal peptide" evidence="2">
    <location>
        <begin position="1"/>
        <end position="30"/>
    </location>
</feature>
<dbReference type="OrthoDB" id="4451361at2"/>
<keyword evidence="4" id="KW-1185">Reference proteome</keyword>
<dbReference type="Proteomes" id="UP000322634">
    <property type="component" value="Unassembled WGS sequence"/>
</dbReference>
<feature type="chain" id="PRO_5022695444" description="IPT/TIG domain-containing protein" evidence="2">
    <location>
        <begin position="31"/>
        <end position="276"/>
    </location>
</feature>
<evidence type="ECO:0000313" key="3">
    <source>
        <dbReference type="EMBL" id="TYC09068.1"/>
    </source>
</evidence>
<dbReference type="InterPro" id="IPR027273">
    <property type="entry name" value="Neocarzinostatin-like"/>
</dbReference>
<dbReference type="RefSeq" id="WP_148354686.1">
    <property type="nucleotide sequence ID" value="NZ_JBHSBF010000032.1"/>
</dbReference>
<gene>
    <name evidence="3" type="ORF">FXF65_36785</name>
</gene>
<sequence>MPNFTASRRSAVVAATAAGLLVLAQAPAFAASVRVSPSSGLDPAGQTVAVRGSGFDPARNNRFGVYVVFGPRGSDWATNSNAYLSATWVHPGGSGGGQAPMSASGGFSVSLTVKAKYTDGDGRKVDCLKTPCYVITMAAHGTPDRSQDTFTPITFKGSGSGSGSGSGNGAGSGPGTTGGGTPSSGGAQSGAPTTGGAPATPGATSGATAPPDGTPLADASPAGAFERTVSGGQASSPWPFWATTAAAAGAALIVRSALRRRSGRIAARRRDIDHTP</sequence>
<evidence type="ECO:0008006" key="5">
    <source>
        <dbReference type="Google" id="ProtNLM"/>
    </source>
</evidence>
<protein>
    <recommendedName>
        <fullName evidence="5">IPT/TIG domain-containing protein</fullName>
    </recommendedName>
</protein>
<evidence type="ECO:0000256" key="1">
    <source>
        <dbReference type="SAM" id="MobiDB-lite"/>
    </source>
</evidence>
<evidence type="ECO:0000313" key="4">
    <source>
        <dbReference type="Proteomes" id="UP000322634"/>
    </source>
</evidence>
<dbReference type="InterPro" id="IPR006311">
    <property type="entry name" value="TAT_signal"/>
</dbReference>
<name>A0A5D0TSA4_9ACTN</name>
<dbReference type="EMBL" id="VSFF01000015">
    <property type="protein sequence ID" value="TYC09068.1"/>
    <property type="molecule type" value="Genomic_DNA"/>
</dbReference>
<dbReference type="Gene3D" id="2.60.40.230">
    <property type="entry name" value="Neocarzinostatin-like"/>
    <property type="match status" value="1"/>
</dbReference>
<feature type="compositionally biased region" description="Gly residues" evidence="1">
    <location>
        <begin position="158"/>
        <end position="183"/>
    </location>
</feature>
<comment type="caution">
    <text evidence="3">The sequence shown here is derived from an EMBL/GenBank/DDBJ whole genome shotgun (WGS) entry which is preliminary data.</text>
</comment>
<dbReference type="AlphaFoldDB" id="A0A5D0TSA4"/>
<feature type="compositionally biased region" description="Low complexity" evidence="1">
    <location>
        <begin position="184"/>
        <end position="215"/>
    </location>
</feature>
<proteinExistence type="predicted"/>
<keyword evidence="2" id="KW-0732">Signal</keyword>
<accession>A0A5D0TSA4</accession>
<dbReference type="SUPFAM" id="SSF49319">
    <property type="entry name" value="Actinoxanthin-like"/>
    <property type="match status" value="1"/>
</dbReference>
<reference evidence="3 4" key="1">
    <citation type="submission" date="2019-08" db="EMBL/GenBank/DDBJ databases">
        <title>Actinomadura sp. nov. CYP1-5 isolated from mountain soil.</title>
        <authorList>
            <person name="Songsumanus A."/>
            <person name="Kuncharoen N."/>
            <person name="Kudo T."/>
            <person name="Yuki M."/>
            <person name="Igarashi Y."/>
            <person name="Tanasupawat S."/>
        </authorList>
    </citation>
    <scope>NUCLEOTIDE SEQUENCE [LARGE SCALE GENOMIC DNA]</scope>
    <source>
        <strain evidence="3 4">GKU157</strain>
    </source>
</reference>
<organism evidence="3 4">
    <name type="scientific">Actinomadura syzygii</name>
    <dbReference type="NCBI Taxonomy" id="1427538"/>
    <lineage>
        <taxon>Bacteria</taxon>
        <taxon>Bacillati</taxon>
        <taxon>Actinomycetota</taxon>
        <taxon>Actinomycetes</taxon>
        <taxon>Streptosporangiales</taxon>
        <taxon>Thermomonosporaceae</taxon>
        <taxon>Actinomadura</taxon>
    </lineage>
</organism>